<keyword evidence="3" id="KW-1185">Reference proteome</keyword>
<dbReference type="RefSeq" id="WP_204203622.1">
    <property type="nucleotide sequence ID" value="NZ_JAFELM010000030.1"/>
</dbReference>
<organism evidence="2 3">
    <name type="scientific">Bacillus suaedaesalsae</name>
    <dbReference type="NCBI Taxonomy" id="2810349"/>
    <lineage>
        <taxon>Bacteria</taxon>
        <taxon>Bacillati</taxon>
        <taxon>Bacillota</taxon>
        <taxon>Bacilli</taxon>
        <taxon>Bacillales</taxon>
        <taxon>Bacillaceae</taxon>
        <taxon>Bacillus</taxon>
    </lineage>
</organism>
<dbReference type="EMBL" id="JAFELM010000030">
    <property type="protein sequence ID" value="MBM6618269.1"/>
    <property type="molecule type" value="Genomic_DNA"/>
</dbReference>
<dbReference type="Proteomes" id="UP001518925">
    <property type="component" value="Unassembled WGS sequence"/>
</dbReference>
<protein>
    <submittedName>
        <fullName evidence="2">Uncharacterized protein</fullName>
    </submittedName>
</protein>
<feature type="region of interest" description="Disordered" evidence="1">
    <location>
        <begin position="31"/>
        <end position="52"/>
    </location>
</feature>
<proteinExistence type="predicted"/>
<sequence length="52" mass="5664">MRKGQKGMTWTLTLLGAGAVAYGVTKSMKNKSKSNLNEEELLPPSPDVPKIF</sequence>
<evidence type="ECO:0000313" key="3">
    <source>
        <dbReference type="Proteomes" id="UP001518925"/>
    </source>
</evidence>
<comment type="caution">
    <text evidence="2">The sequence shown here is derived from an EMBL/GenBank/DDBJ whole genome shotgun (WGS) entry which is preliminary data.</text>
</comment>
<feature type="compositionally biased region" description="Pro residues" evidence="1">
    <location>
        <begin position="43"/>
        <end position="52"/>
    </location>
</feature>
<evidence type="ECO:0000256" key="1">
    <source>
        <dbReference type="SAM" id="MobiDB-lite"/>
    </source>
</evidence>
<accession>A0ABS2DIJ3</accession>
<reference evidence="2 3" key="1">
    <citation type="submission" date="2021-02" db="EMBL/GenBank/DDBJ databases">
        <title>Bacillus sp. RD4P76, an endophyte from a halophyte.</title>
        <authorList>
            <person name="Sun J.-Q."/>
        </authorList>
    </citation>
    <scope>NUCLEOTIDE SEQUENCE [LARGE SCALE GENOMIC DNA]</scope>
    <source>
        <strain evidence="2 3">RD4P76</strain>
    </source>
</reference>
<name>A0ABS2DIJ3_9BACI</name>
<evidence type="ECO:0000313" key="2">
    <source>
        <dbReference type="EMBL" id="MBM6618269.1"/>
    </source>
</evidence>
<gene>
    <name evidence="2" type="ORF">JR050_11425</name>
</gene>